<evidence type="ECO:0000313" key="6">
    <source>
        <dbReference type="EMBL" id="WBL78123.1"/>
    </source>
</evidence>
<dbReference type="SUPFAM" id="SSF55729">
    <property type="entry name" value="Acyl-CoA N-acyltransferases (Nat)"/>
    <property type="match status" value="1"/>
</dbReference>
<dbReference type="PANTHER" id="PTHR39322:SF1">
    <property type="entry name" value="ISOVALERYL-HOMOSERINE LACTONE SYNTHASE"/>
    <property type="match status" value="1"/>
</dbReference>
<keyword evidence="2 6" id="KW-0808">Transferase</keyword>
<evidence type="ECO:0000256" key="2">
    <source>
        <dbReference type="ARBA" id="ARBA00022679"/>
    </source>
</evidence>
<dbReference type="Proteomes" id="UP001179614">
    <property type="component" value="Chromosome"/>
</dbReference>
<organism evidence="6 7">
    <name type="scientific">Bradyrhizobium xenonodulans</name>
    <dbReference type="NCBI Taxonomy" id="2736875"/>
    <lineage>
        <taxon>Bacteria</taxon>
        <taxon>Pseudomonadati</taxon>
        <taxon>Pseudomonadota</taxon>
        <taxon>Alphaproteobacteria</taxon>
        <taxon>Hyphomicrobiales</taxon>
        <taxon>Nitrobacteraceae</taxon>
        <taxon>Bradyrhizobium</taxon>
    </lineage>
</organism>
<keyword evidence="1 5" id="KW-0673">Quorum sensing</keyword>
<dbReference type="RefSeq" id="WP_270163406.1">
    <property type="nucleotide sequence ID" value="NZ_CP089391.1"/>
</dbReference>
<keyword evidence="3" id="KW-0949">S-adenosyl-L-methionine</keyword>
<proteinExistence type="inferred from homology"/>
<dbReference type="PRINTS" id="PR01549">
    <property type="entry name" value="AUTOINDCRSYN"/>
</dbReference>
<dbReference type="EMBL" id="CP089391">
    <property type="protein sequence ID" value="WBL78123.1"/>
    <property type="molecule type" value="Genomic_DNA"/>
</dbReference>
<keyword evidence="6" id="KW-0012">Acyltransferase</keyword>
<gene>
    <name evidence="6" type="ORF">I3J27_35130</name>
</gene>
<evidence type="ECO:0000256" key="4">
    <source>
        <dbReference type="ARBA" id="ARBA00022929"/>
    </source>
</evidence>
<keyword evidence="4 5" id="KW-0071">Autoinducer synthesis</keyword>
<dbReference type="PROSITE" id="PS51187">
    <property type="entry name" value="AUTOINDUCER_SYNTH_2"/>
    <property type="match status" value="1"/>
</dbReference>
<evidence type="ECO:0000256" key="1">
    <source>
        <dbReference type="ARBA" id="ARBA00022654"/>
    </source>
</evidence>
<dbReference type="Pfam" id="PF00765">
    <property type="entry name" value="Autoind_synth"/>
    <property type="match status" value="1"/>
</dbReference>
<dbReference type="PANTHER" id="PTHR39322">
    <property type="entry name" value="ACYL-HOMOSERINE-LACTONE SYNTHASE"/>
    <property type="match status" value="1"/>
</dbReference>
<accession>A0ABY7MKN1</accession>
<keyword evidence="7" id="KW-1185">Reference proteome</keyword>
<dbReference type="InterPro" id="IPR016181">
    <property type="entry name" value="Acyl_CoA_acyltransferase"/>
</dbReference>
<sequence>MIEAFSLSTAHLFQDAMASQARLRYRVFVERCGLPHLHHDDLEFDEFDTPAALYFVWRDHDRVVRGLIRLLRTDRPYMLKAYWPELVRGALPASAGICEMTRVCVDRAVPAMARRFILPELLCAVADHVENSGGEGVVGVTRAHLLTHYVRNGVEWLGEPATVEGETERAFFVPHTCLRPEHHCAKYGIGDATMRTGSVLERAA</sequence>
<evidence type="ECO:0000256" key="5">
    <source>
        <dbReference type="PROSITE-ProRule" id="PRU00533"/>
    </source>
</evidence>
<dbReference type="InterPro" id="IPR001690">
    <property type="entry name" value="Autoind_synthase"/>
</dbReference>
<reference evidence="6" key="1">
    <citation type="submission" date="2021-12" db="EMBL/GenBank/DDBJ databases">
        <title>Bradyrhizobium xenonodulans sp. nov.</title>
        <authorList>
            <person name="Claassens R."/>
            <person name="Venter S.N."/>
            <person name="Beukes C.W."/>
            <person name="Stepkowski T."/>
            <person name="Steenkamp E.T."/>
        </authorList>
    </citation>
    <scope>NUCLEOTIDE SEQUENCE</scope>
    <source>
        <strain evidence="6">14AB</strain>
    </source>
</reference>
<evidence type="ECO:0000256" key="3">
    <source>
        <dbReference type="ARBA" id="ARBA00022691"/>
    </source>
</evidence>
<comment type="similarity">
    <text evidence="5">Belongs to the autoinducer synthase family.</text>
</comment>
<dbReference type="Gene3D" id="3.40.630.30">
    <property type="match status" value="1"/>
</dbReference>
<dbReference type="GO" id="GO:0016746">
    <property type="term" value="F:acyltransferase activity"/>
    <property type="evidence" value="ECO:0007669"/>
    <property type="project" value="UniProtKB-KW"/>
</dbReference>
<dbReference type="EC" id="2.3.1.-" evidence="6"/>
<evidence type="ECO:0000313" key="7">
    <source>
        <dbReference type="Proteomes" id="UP001179614"/>
    </source>
</evidence>
<name>A0ABY7MKN1_9BRAD</name>
<protein>
    <submittedName>
        <fullName evidence="6">GNAT family N-acetyltransferase</fullName>
        <ecNumber evidence="6">2.3.1.-</ecNumber>
    </submittedName>
</protein>